<dbReference type="Proteomes" id="UP000182126">
    <property type="component" value="Chromosome I"/>
</dbReference>
<evidence type="ECO:0000313" key="2">
    <source>
        <dbReference type="Proteomes" id="UP000182126"/>
    </source>
</evidence>
<sequence>MSVVESQAAAASALLSAPVLRSAMRDGPASKLANRTISSLVESGLAIGASTVRTLIWRCDRWLSRHYRNDLVYRRAVLGQMIPWSDGILLPEFRVGRSIVDFLAVTDSLHAVEIKSDLDNTSRLDSQLHDYRKIAPLVSVMASKRVVERLLAAREFETVGLHWLNVNGRVETVRNAEFSREYLDSEVLMRSLRRAEYLRVLSALGSTVPDLPNTRVFSYALAASRDLDPLIFHNAVADQLRARKPRAGRTLIAKLPEPVRPAVLKLDPTRQQISSLQDWMNQEVANVYA</sequence>
<dbReference type="RefSeq" id="WP_127434960.1">
    <property type="nucleotide sequence ID" value="NZ_LT629770.1"/>
</dbReference>
<evidence type="ECO:0000313" key="1">
    <source>
        <dbReference type="EMBL" id="SDR92548.1"/>
    </source>
</evidence>
<proteinExistence type="predicted"/>
<protein>
    <recommendedName>
        <fullName evidence="3">Sce7726 family protein</fullName>
    </recommendedName>
</protein>
<organism evidence="1 2">
    <name type="scientific">Microbacterium paraoxydans</name>
    <dbReference type="NCBI Taxonomy" id="199592"/>
    <lineage>
        <taxon>Bacteria</taxon>
        <taxon>Bacillati</taxon>
        <taxon>Actinomycetota</taxon>
        <taxon>Actinomycetes</taxon>
        <taxon>Micrococcales</taxon>
        <taxon>Microbacteriaceae</taxon>
        <taxon>Microbacterium</taxon>
    </lineage>
</organism>
<dbReference type="EMBL" id="LT629770">
    <property type="protein sequence ID" value="SDR92548.1"/>
    <property type="molecule type" value="Genomic_DNA"/>
</dbReference>
<gene>
    <name evidence="1" type="ORF">SAMN04489809_0675</name>
</gene>
<dbReference type="InterPro" id="IPR047729">
    <property type="entry name" value="Sce7726-like"/>
</dbReference>
<evidence type="ECO:0008006" key="3">
    <source>
        <dbReference type="Google" id="ProtNLM"/>
    </source>
</evidence>
<accession>A0A1H1N113</accession>
<reference evidence="1 2" key="1">
    <citation type="submission" date="2016-10" db="EMBL/GenBank/DDBJ databases">
        <authorList>
            <person name="de Groot N.N."/>
        </authorList>
    </citation>
    <scope>NUCLEOTIDE SEQUENCE [LARGE SCALE GENOMIC DNA]</scope>
    <source>
        <strain evidence="1 2">DSM 15019</strain>
    </source>
</reference>
<dbReference type="NCBIfam" id="NF033832">
    <property type="entry name" value="sce7726_fam"/>
    <property type="match status" value="1"/>
</dbReference>
<dbReference type="GeneID" id="43327323"/>
<name>A0A1H1N113_9MICO</name>
<dbReference type="AlphaFoldDB" id="A0A1H1N113"/>